<evidence type="ECO:0000313" key="1">
    <source>
        <dbReference type="EMBL" id="SEG79248.1"/>
    </source>
</evidence>
<dbReference type="AlphaFoldDB" id="A0A1H6D2M5"/>
<sequence length="246" mass="27290">MSATLIGSLLDAALDYPRRQSPASALIDLKAMGELNAGKAVSKQAAAQMLLVNHLRRFRQPPADFTFSEDDDAGDKYEIEDIPTYRELARSLIRSKLPAPLTQFAESAKPDLVVGDEQNRPQAVFEIGYGFSLTSAVPAVDRLLHFAWSSRSINRCDRSIETVGYLFVHELSFGETIRDTERSIVDWIGETYGPFKGIERIGLPMMPRLTRTAQLSAHGSRLSAINSSHRPTSYVAFCISHEQMDG</sequence>
<accession>A0A1H6D2M5</accession>
<name>A0A1H6D2M5_9HYPH</name>
<reference evidence="1 2" key="1">
    <citation type="submission" date="2016-10" db="EMBL/GenBank/DDBJ databases">
        <authorList>
            <person name="de Groot N.N."/>
        </authorList>
    </citation>
    <scope>NUCLEOTIDE SEQUENCE [LARGE SCALE GENOMIC DNA]</scope>
    <source>
        <strain evidence="1 2">DSM 26656</strain>
    </source>
</reference>
<organism evidence="1 2">
    <name type="scientific">Bosea lathyri</name>
    <dbReference type="NCBI Taxonomy" id="1036778"/>
    <lineage>
        <taxon>Bacteria</taxon>
        <taxon>Pseudomonadati</taxon>
        <taxon>Pseudomonadota</taxon>
        <taxon>Alphaproteobacteria</taxon>
        <taxon>Hyphomicrobiales</taxon>
        <taxon>Boseaceae</taxon>
        <taxon>Bosea</taxon>
    </lineage>
</organism>
<dbReference type="EMBL" id="FNUY01000014">
    <property type="protein sequence ID" value="SEG79248.1"/>
    <property type="molecule type" value="Genomic_DNA"/>
</dbReference>
<keyword evidence="2" id="KW-1185">Reference proteome</keyword>
<evidence type="ECO:0000313" key="2">
    <source>
        <dbReference type="Proteomes" id="UP000236743"/>
    </source>
</evidence>
<dbReference type="Proteomes" id="UP000236743">
    <property type="component" value="Unassembled WGS sequence"/>
</dbReference>
<dbReference type="RefSeq" id="WP_146071489.1">
    <property type="nucleotide sequence ID" value="NZ_FNUY01000014.1"/>
</dbReference>
<gene>
    <name evidence="1" type="ORF">SAMN04488115_11449</name>
</gene>
<proteinExistence type="predicted"/>
<protein>
    <submittedName>
        <fullName evidence="1">Uncharacterized protein</fullName>
    </submittedName>
</protein>